<evidence type="ECO:0000256" key="1">
    <source>
        <dbReference type="PROSITE-ProRule" id="PRU00175"/>
    </source>
</evidence>
<dbReference type="EMBL" id="VJMH01000005">
    <property type="protein sequence ID" value="KAF0720646.1"/>
    <property type="molecule type" value="Genomic_DNA"/>
</dbReference>
<feature type="domain" description="CTCHY-type" evidence="4">
    <location>
        <begin position="31"/>
        <end position="96"/>
    </location>
</feature>
<dbReference type="SUPFAM" id="SSF57850">
    <property type="entry name" value="RING/U-box"/>
    <property type="match status" value="1"/>
</dbReference>
<keyword evidence="1" id="KW-0863">Zinc-finger</keyword>
<keyword evidence="1" id="KW-0862">Zinc</keyword>
<feature type="compositionally biased region" description="Acidic residues" evidence="2">
    <location>
        <begin position="148"/>
        <end position="194"/>
    </location>
</feature>
<dbReference type="SUPFAM" id="SSF161245">
    <property type="entry name" value="Zinc hairpin stack"/>
    <property type="match status" value="1"/>
</dbReference>
<feature type="region of interest" description="Disordered" evidence="2">
    <location>
        <begin position="146"/>
        <end position="194"/>
    </location>
</feature>
<dbReference type="GO" id="GO:0005634">
    <property type="term" value="C:nucleus"/>
    <property type="evidence" value="ECO:0007669"/>
    <property type="project" value="TreeGrafter"/>
</dbReference>
<gene>
    <name evidence="6" type="primary">Aste57867_160</name>
    <name evidence="5" type="ORF">As57867_000160</name>
    <name evidence="6" type="ORF">ASTE57867_160</name>
</gene>
<accession>A0A485K6V8</accession>
<dbReference type="GO" id="GO:0008270">
    <property type="term" value="F:zinc ion binding"/>
    <property type="evidence" value="ECO:0007669"/>
    <property type="project" value="UniProtKB-KW"/>
</dbReference>
<dbReference type="Gene3D" id="3.30.40.10">
    <property type="entry name" value="Zinc/RING finger domain, C3HC4 (zinc finger)"/>
    <property type="match status" value="1"/>
</dbReference>
<dbReference type="GO" id="GO:0006511">
    <property type="term" value="P:ubiquitin-dependent protein catabolic process"/>
    <property type="evidence" value="ECO:0007669"/>
    <property type="project" value="TreeGrafter"/>
</dbReference>
<dbReference type="PANTHER" id="PTHR21319">
    <property type="entry name" value="RING FINGER AND CHY ZINC FINGER DOMAIN-CONTAINING PROTEIN 1"/>
    <property type="match status" value="1"/>
</dbReference>
<evidence type="ECO:0000313" key="6">
    <source>
        <dbReference type="EMBL" id="VFT77386.1"/>
    </source>
</evidence>
<name>A0A485K6V8_9STRA</name>
<sequence>MDRHAVKRVRCRKCRHEQEPQKHCGKCNFEFGKYFCKVCNLFDHKGDEKGIFHCEKCGICRVGGRDKYFHCEKCSGCYPTAGRDKHKCINGAMLQECCICFEDMFHSRESPMVLRCGHVLHMTCWRTMLQYSRFECPWCRDSLLPSGDEGEVEEGEDEEGEDGEGTDEDDMDEDEEMNEALQELVDELENDDDMDEAVDELVDFVVVEHGDFEGDEGN</sequence>
<reference evidence="5" key="2">
    <citation type="submission" date="2019-06" db="EMBL/GenBank/DDBJ databases">
        <title>Genomics analysis of Aphanomyces spp. identifies a new class of oomycete effector associated with host adaptation.</title>
        <authorList>
            <person name="Gaulin E."/>
        </authorList>
    </citation>
    <scope>NUCLEOTIDE SEQUENCE</scope>
    <source>
        <strain evidence="5">CBS 578.67</strain>
    </source>
</reference>
<organism evidence="6 7">
    <name type="scientific">Aphanomyces stellatus</name>
    <dbReference type="NCBI Taxonomy" id="120398"/>
    <lineage>
        <taxon>Eukaryota</taxon>
        <taxon>Sar</taxon>
        <taxon>Stramenopiles</taxon>
        <taxon>Oomycota</taxon>
        <taxon>Saprolegniomycetes</taxon>
        <taxon>Saprolegniales</taxon>
        <taxon>Verrucalvaceae</taxon>
        <taxon>Aphanomyces</taxon>
    </lineage>
</organism>
<dbReference type="Pfam" id="PF13639">
    <property type="entry name" value="zf-RING_2"/>
    <property type="match status" value="1"/>
</dbReference>
<dbReference type="GO" id="GO:0016567">
    <property type="term" value="P:protein ubiquitination"/>
    <property type="evidence" value="ECO:0007669"/>
    <property type="project" value="TreeGrafter"/>
</dbReference>
<evidence type="ECO:0000259" key="4">
    <source>
        <dbReference type="PROSITE" id="PS51270"/>
    </source>
</evidence>
<dbReference type="InterPro" id="IPR001841">
    <property type="entry name" value="Znf_RING"/>
</dbReference>
<dbReference type="Proteomes" id="UP000332933">
    <property type="component" value="Unassembled WGS sequence"/>
</dbReference>
<dbReference type="PANTHER" id="PTHR21319:SF53">
    <property type="entry name" value="RING FINGER AND CHY ZINC FINGER DOMAIN-CONTAINING PROTEIN 1"/>
    <property type="match status" value="1"/>
</dbReference>
<dbReference type="OrthoDB" id="411372at2759"/>
<dbReference type="PROSITE" id="PS51270">
    <property type="entry name" value="ZF_CTCHY"/>
    <property type="match status" value="1"/>
</dbReference>
<evidence type="ECO:0000313" key="5">
    <source>
        <dbReference type="EMBL" id="KAF0720646.1"/>
    </source>
</evidence>
<dbReference type="EMBL" id="CAADRA010000005">
    <property type="protein sequence ID" value="VFT77386.1"/>
    <property type="molecule type" value="Genomic_DNA"/>
</dbReference>
<dbReference type="GO" id="GO:0061630">
    <property type="term" value="F:ubiquitin protein ligase activity"/>
    <property type="evidence" value="ECO:0007669"/>
    <property type="project" value="TreeGrafter"/>
</dbReference>
<keyword evidence="7" id="KW-1185">Reference proteome</keyword>
<evidence type="ECO:0000259" key="3">
    <source>
        <dbReference type="PROSITE" id="PS50089"/>
    </source>
</evidence>
<dbReference type="AlphaFoldDB" id="A0A485K6V8"/>
<dbReference type="InterPro" id="IPR037275">
    <property type="entry name" value="Znf_CTCHY_sf"/>
</dbReference>
<reference evidence="6 7" key="1">
    <citation type="submission" date="2019-03" db="EMBL/GenBank/DDBJ databases">
        <authorList>
            <person name="Gaulin E."/>
            <person name="Dumas B."/>
        </authorList>
    </citation>
    <scope>NUCLEOTIDE SEQUENCE [LARGE SCALE GENOMIC DNA]</scope>
    <source>
        <strain evidence="6">CBS 568.67</strain>
    </source>
</reference>
<dbReference type="InterPro" id="IPR017921">
    <property type="entry name" value="Znf_CTCHY"/>
</dbReference>
<dbReference type="InterPro" id="IPR013083">
    <property type="entry name" value="Znf_RING/FYVE/PHD"/>
</dbReference>
<feature type="domain" description="RING-type" evidence="3">
    <location>
        <begin position="97"/>
        <end position="140"/>
    </location>
</feature>
<dbReference type="PROSITE" id="PS50089">
    <property type="entry name" value="ZF_RING_2"/>
    <property type="match status" value="1"/>
</dbReference>
<evidence type="ECO:0000256" key="2">
    <source>
        <dbReference type="SAM" id="MobiDB-lite"/>
    </source>
</evidence>
<proteinExistence type="predicted"/>
<keyword evidence="1" id="KW-0479">Metal-binding</keyword>
<protein>
    <submittedName>
        <fullName evidence="6">Aste57867_160 protein</fullName>
    </submittedName>
</protein>
<evidence type="ECO:0000313" key="7">
    <source>
        <dbReference type="Proteomes" id="UP000332933"/>
    </source>
</evidence>